<dbReference type="SUPFAM" id="SSF53649">
    <property type="entry name" value="Alkaline phosphatase-like"/>
    <property type="match status" value="1"/>
</dbReference>
<dbReference type="InterPro" id="IPR024607">
    <property type="entry name" value="Sulfatase_CS"/>
</dbReference>
<dbReference type="AlphaFoldDB" id="A0A0D8J8W4"/>
<evidence type="ECO:0000313" key="7">
    <source>
        <dbReference type="Proteomes" id="UP000032544"/>
    </source>
</evidence>
<dbReference type="InterPro" id="IPR050738">
    <property type="entry name" value="Sulfatase"/>
</dbReference>
<dbReference type="InterPro" id="IPR017850">
    <property type="entry name" value="Alkaline_phosphatase_core_sf"/>
</dbReference>
<evidence type="ECO:0000259" key="5">
    <source>
        <dbReference type="Pfam" id="PF00884"/>
    </source>
</evidence>
<gene>
    <name evidence="6" type="ORF">LH29_16455</name>
</gene>
<dbReference type="Proteomes" id="UP000032544">
    <property type="component" value="Unassembled WGS sequence"/>
</dbReference>
<dbReference type="STRING" id="1544798.LH29_16455"/>
<protein>
    <recommendedName>
        <fullName evidence="5">Sulfatase N-terminal domain-containing protein</fullName>
    </recommendedName>
</protein>
<proteinExistence type="inferred from homology"/>
<dbReference type="EMBL" id="JRHC01000004">
    <property type="protein sequence ID" value="KJF42981.1"/>
    <property type="molecule type" value="Genomic_DNA"/>
</dbReference>
<dbReference type="PANTHER" id="PTHR42693:SF53">
    <property type="entry name" value="ENDO-4-O-SULFATASE"/>
    <property type="match status" value="1"/>
</dbReference>
<dbReference type="PANTHER" id="PTHR42693">
    <property type="entry name" value="ARYLSULFATASE FAMILY MEMBER"/>
    <property type="match status" value="1"/>
</dbReference>
<reference evidence="6 7" key="1">
    <citation type="submission" date="2014-09" db="EMBL/GenBank/DDBJ databases">
        <title>Draft Genome Sequence of Draconibacterium sp. JN14CK-3.</title>
        <authorList>
            <person name="Dong C."/>
            <person name="Lai Q."/>
            <person name="Shao Z."/>
        </authorList>
    </citation>
    <scope>NUCLEOTIDE SEQUENCE [LARGE SCALE GENOMIC DNA]</scope>
    <source>
        <strain evidence="6 7">JN14CK-3</strain>
    </source>
</reference>
<keyword evidence="2" id="KW-0479">Metal-binding</keyword>
<accession>A0A0D8J8W4</accession>
<dbReference type="PROSITE" id="PS00523">
    <property type="entry name" value="SULFATASE_1"/>
    <property type="match status" value="1"/>
</dbReference>
<feature type="domain" description="Sulfatase N-terminal" evidence="5">
    <location>
        <begin position="18"/>
        <end position="329"/>
    </location>
</feature>
<evidence type="ECO:0000256" key="2">
    <source>
        <dbReference type="ARBA" id="ARBA00022723"/>
    </source>
</evidence>
<dbReference type="GO" id="GO:0046872">
    <property type="term" value="F:metal ion binding"/>
    <property type="evidence" value="ECO:0007669"/>
    <property type="project" value="UniProtKB-KW"/>
</dbReference>
<dbReference type="CDD" id="cd16151">
    <property type="entry name" value="sulfatase_like"/>
    <property type="match status" value="1"/>
</dbReference>
<dbReference type="OrthoDB" id="756520at2"/>
<comment type="similarity">
    <text evidence="1">Belongs to the sulfatase family.</text>
</comment>
<dbReference type="Gene3D" id="3.40.720.10">
    <property type="entry name" value="Alkaline Phosphatase, subunit A"/>
    <property type="match status" value="1"/>
</dbReference>
<organism evidence="6 7">
    <name type="scientific">Draconibacterium sediminis</name>
    <dbReference type="NCBI Taxonomy" id="1544798"/>
    <lineage>
        <taxon>Bacteria</taxon>
        <taxon>Pseudomonadati</taxon>
        <taxon>Bacteroidota</taxon>
        <taxon>Bacteroidia</taxon>
        <taxon>Marinilabiliales</taxon>
        <taxon>Prolixibacteraceae</taxon>
        <taxon>Draconibacterium</taxon>
    </lineage>
</organism>
<sequence length="427" mass="49001">MLALFVCGCQTNDVPTKPNVVLIMADDMGYECIGAYGSTSYKTPNIDRLASKGFLFSNCVSQPLCTPSRVKIMTGKYNYRNYDFFGHLNLSEYSIGNIMQDAGYETCIAGKWQLNGLAYQDQIADWNDNTRPNKFGFNEYCLWQLTKGRDQGERYANPLIEQNGKVLERNANDYGPDIFANYILDFIERNKDKPFFAYYPMVLVHDPFVPTPDSEDWNQPELRYKNDTAYFKDMVAYTDKIVGKIIHKLQELGLEENTILIFTGDNGTHPTIYSQLSDETIQGAKGNTIDAGVHVPLIVSWPSQIQNNSVFEPLIEFSDFFPTLADVVGAELESDGKSFYPLLRGEKYVPRETAFVHYDPQWGANVNKYRNQFIRTLDYKLYPDGRFYSLQSDKLEKVPLPTDSLNTEELEVRSMLEKELEKHPKWQ</sequence>
<dbReference type="GO" id="GO:0004065">
    <property type="term" value="F:arylsulfatase activity"/>
    <property type="evidence" value="ECO:0007669"/>
    <property type="project" value="TreeGrafter"/>
</dbReference>
<evidence type="ECO:0000256" key="3">
    <source>
        <dbReference type="ARBA" id="ARBA00022801"/>
    </source>
</evidence>
<keyword evidence="7" id="KW-1185">Reference proteome</keyword>
<keyword evidence="3" id="KW-0378">Hydrolase</keyword>
<dbReference type="InterPro" id="IPR000917">
    <property type="entry name" value="Sulfatase_N"/>
</dbReference>
<evidence type="ECO:0000313" key="6">
    <source>
        <dbReference type="EMBL" id="KJF42981.1"/>
    </source>
</evidence>
<dbReference type="Pfam" id="PF00884">
    <property type="entry name" value="Sulfatase"/>
    <property type="match status" value="1"/>
</dbReference>
<comment type="caution">
    <text evidence="6">The sequence shown here is derived from an EMBL/GenBank/DDBJ whole genome shotgun (WGS) entry which is preliminary data.</text>
</comment>
<name>A0A0D8J8W4_9BACT</name>
<keyword evidence="4" id="KW-0106">Calcium</keyword>
<evidence type="ECO:0000256" key="4">
    <source>
        <dbReference type="ARBA" id="ARBA00022837"/>
    </source>
</evidence>
<dbReference type="PATRIC" id="fig|1544798.3.peg.3456"/>
<evidence type="ECO:0000256" key="1">
    <source>
        <dbReference type="ARBA" id="ARBA00008779"/>
    </source>
</evidence>